<dbReference type="RefSeq" id="WP_021170903.1">
    <property type="nucleotide sequence ID" value="NZ_CTRP01000014.1"/>
</dbReference>
<protein>
    <submittedName>
        <fullName evidence="9">Membrane fusion component of tripartite multidrug resistance system</fullName>
    </submittedName>
</protein>
<keyword evidence="6" id="KW-0175">Coiled coil</keyword>
<dbReference type="InterPro" id="IPR058625">
    <property type="entry name" value="MdtA-like_BSH"/>
</dbReference>
<evidence type="ECO:0000313" key="9">
    <source>
        <dbReference type="EMBL" id="CQR73629.1"/>
    </source>
</evidence>
<reference evidence="10" key="1">
    <citation type="submission" date="2015-03" db="EMBL/GenBank/DDBJ databases">
        <authorList>
            <person name="Nijsse Bart"/>
        </authorList>
    </citation>
    <scope>NUCLEOTIDE SEQUENCE [LARGE SCALE GENOMIC DNA]</scope>
</reference>
<comment type="similarity">
    <text evidence="2">Belongs to the membrane fusion protein (MFP) (TC 8.A.1) family.</text>
</comment>
<dbReference type="AlphaFoldDB" id="A0A0U1L2P5"/>
<dbReference type="Gene3D" id="2.40.50.100">
    <property type="match status" value="1"/>
</dbReference>
<sequence length="351" mass="37519">MKLPSKFMKLITVLLAVIVGSGGYYYFHHGEVSTDNATIEGRTVVLSPKVQGYVKTLNIQDNQMVKAGDVLMEIDPTDYIIRRDRAKAALLAAQAAANASHNNLATTTVSASSNIDASAAQVASAQATWEKSLADKQRMESLFTAGACSRQQLDQAIATEKADHSALDKLQADLRTAKTAPSVIAAAKDTGDQLLAQVQQAQADLAQAETDLANTKITAPMDGRITKRSVETGNYVQAGQQLASLVGTELWIVANFKETQLDHMRPGQPVDIRIDAFPSVKLHGRIDSFQAGTGSHFSLFPAENATGNFVKTVQRVPVKIVFDNPPDATLPLGPGMSVIPTVYTENSGATI</sequence>
<evidence type="ECO:0000256" key="2">
    <source>
        <dbReference type="ARBA" id="ARBA00009477"/>
    </source>
</evidence>
<evidence type="ECO:0000259" key="7">
    <source>
        <dbReference type="Pfam" id="PF25917"/>
    </source>
</evidence>
<dbReference type="PANTHER" id="PTHR30386">
    <property type="entry name" value="MEMBRANE FUSION SUBUNIT OF EMRAB-TOLC MULTIDRUG EFFLUX PUMP"/>
    <property type="match status" value="1"/>
</dbReference>
<dbReference type="PANTHER" id="PTHR30386:SF26">
    <property type="entry name" value="TRANSPORT PROTEIN COMB"/>
    <property type="match status" value="1"/>
</dbReference>
<evidence type="ECO:0000256" key="6">
    <source>
        <dbReference type="SAM" id="Coils"/>
    </source>
</evidence>
<dbReference type="Gene3D" id="1.10.287.470">
    <property type="entry name" value="Helix hairpin bin"/>
    <property type="match status" value="1"/>
</dbReference>
<evidence type="ECO:0000256" key="4">
    <source>
        <dbReference type="ARBA" id="ARBA00022989"/>
    </source>
</evidence>
<dbReference type="Gene3D" id="2.40.30.170">
    <property type="match status" value="1"/>
</dbReference>
<evidence type="ECO:0000259" key="8">
    <source>
        <dbReference type="Pfam" id="PF25963"/>
    </source>
</evidence>
<dbReference type="Pfam" id="PF25917">
    <property type="entry name" value="BSH_RND"/>
    <property type="match status" value="1"/>
</dbReference>
<feature type="coiled-coil region" evidence="6">
    <location>
        <begin position="184"/>
        <end position="218"/>
    </location>
</feature>
<dbReference type="SUPFAM" id="SSF111369">
    <property type="entry name" value="HlyD-like secretion proteins"/>
    <property type="match status" value="3"/>
</dbReference>
<dbReference type="Proteomes" id="UP000049855">
    <property type="component" value="Unassembled WGS sequence"/>
</dbReference>
<dbReference type="GO" id="GO:0055085">
    <property type="term" value="P:transmembrane transport"/>
    <property type="evidence" value="ECO:0007669"/>
    <property type="project" value="InterPro"/>
</dbReference>
<keyword evidence="5" id="KW-0472">Membrane</keyword>
<keyword evidence="4" id="KW-1133">Transmembrane helix</keyword>
<keyword evidence="10" id="KW-1185">Reference proteome</keyword>
<feature type="domain" description="p-hydroxybenzoic acid efflux pump subunit AaeA-like beta-barrel" evidence="8">
    <location>
        <begin position="250"/>
        <end position="337"/>
    </location>
</feature>
<organism evidence="9 10">
    <name type="scientific">Sporomusa ovata</name>
    <dbReference type="NCBI Taxonomy" id="2378"/>
    <lineage>
        <taxon>Bacteria</taxon>
        <taxon>Bacillati</taxon>
        <taxon>Bacillota</taxon>
        <taxon>Negativicutes</taxon>
        <taxon>Selenomonadales</taxon>
        <taxon>Sporomusaceae</taxon>
        <taxon>Sporomusa</taxon>
    </lineage>
</organism>
<dbReference type="GO" id="GO:0016020">
    <property type="term" value="C:membrane"/>
    <property type="evidence" value="ECO:0007669"/>
    <property type="project" value="UniProtKB-SubCell"/>
</dbReference>
<evidence type="ECO:0000313" key="10">
    <source>
        <dbReference type="Proteomes" id="UP000049855"/>
    </source>
</evidence>
<dbReference type="EMBL" id="CTRP01000014">
    <property type="protein sequence ID" value="CQR73629.1"/>
    <property type="molecule type" value="Genomic_DNA"/>
</dbReference>
<dbReference type="Pfam" id="PF25963">
    <property type="entry name" value="Beta-barrel_AAEA"/>
    <property type="match status" value="1"/>
</dbReference>
<proteinExistence type="inferred from homology"/>
<keyword evidence="3" id="KW-0812">Transmembrane</keyword>
<gene>
    <name evidence="9" type="ORF">SpAn4DRAFT_0091</name>
</gene>
<accession>A0A0U1L2P5</accession>
<feature type="domain" description="Multidrug resistance protein MdtA-like barrel-sandwich hybrid" evidence="7">
    <location>
        <begin position="42"/>
        <end position="246"/>
    </location>
</feature>
<dbReference type="InterPro" id="IPR058634">
    <property type="entry name" value="AaeA-lik-b-barrel"/>
</dbReference>
<evidence type="ECO:0000256" key="5">
    <source>
        <dbReference type="ARBA" id="ARBA00023136"/>
    </source>
</evidence>
<dbReference type="InterPro" id="IPR050739">
    <property type="entry name" value="MFP"/>
</dbReference>
<evidence type="ECO:0000256" key="3">
    <source>
        <dbReference type="ARBA" id="ARBA00022692"/>
    </source>
</evidence>
<comment type="subcellular location">
    <subcellularLocation>
        <location evidence="1">Membrane</location>
        <topology evidence="1">Single-pass membrane protein</topology>
    </subcellularLocation>
</comment>
<evidence type="ECO:0000256" key="1">
    <source>
        <dbReference type="ARBA" id="ARBA00004167"/>
    </source>
</evidence>
<name>A0A0U1L2P5_9FIRM</name>